<dbReference type="EMBL" id="CP064788">
    <property type="protein sequence ID" value="QSG09144.1"/>
    <property type="molecule type" value="Genomic_DNA"/>
</dbReference>
<accession>A0A897N9J7</accession>
<feature type="compositionally biased region" description="Polar residues" evidence="1">
    <location>
        <begin position="7"/>
        <end position="17"/>
    </location>
</feature>
<gene>
    <name evidence="2" type="ORF">HSR122_1754</name>
</gene>
<evidence type="ECO:0000313" key="2">
    <source>
        <dbReference type="EMBL" id="QSG09144.1"/>
    </source>
</evidence>
<dbReference type="KEGG" id="hds:HSR122_1754"/>
<reference evidence="2 3" key="1">
    <citation type="submission" date="2020-11" db="EMBL/GenBank/DDBJ databases">
        <title>Carbohydrate-dependent, anaerobic sulfur respiration: A novel catabolism in halophilic archaea.</title>
        <authorList>
            <person name="Sorokin D.Y."/>
            <person name="Messina E."/>
            <person name="Smedile F."/>
            <person name="La Cono V."/>
            <person name="Hallsworth J.E."/>
            <person name="Yakimov M.M."/>
        </authorList>
    </citation>
    <scope>NUCLEOTIDE SEQUENCE [LARGE SCALE GENOMIC DNA]</scope>
    <source>
        <strain evidence="2 3">HSR12-2</strain>
    </source>
</reference>
<name>A0A897N9J7_9EURY</name>
<evidence type="ECO:0000256" key="1">
    <source>
        <dbReference type="SAM" id="MobiDB-lite"/>
    </source>
</evidence>
<organism evidence="2 3">
    <name type="scientific">Halapricum desulfuricans</name>
    <dbReference type="NCBI Taxonomy" id="2841257"/>
    <lineage>
        <taxon>Archaea</taxon>
        <taxon>Methanobacteriati</taxon>
        <taxon>Methanobacteriota</taxon>
        <taxon>Stenosarchaea group</taxon>
        <taxon>Halobacteria</taxon>
        <taxon>Halobacteriales</taxon>
        <taxon>Haloarculaceae</taxon>
        <taxon>Halapricum</taxon>
    </lineage>
</organism>
<sequence length="57" mass="6293">MRRLFNGHTTPPASRSSGRARVPIRGLCSPAVVVAWSWILQFCADQTVCPTSRHRGT</sequence>
<feature type="region of interest" description="Disordered" evidence="1">
    <location>
        <begin position="1"/>
        <end position="20"/>
    </location>
</feature>
<proteinExistence type="predicted"/>
<keyword evidence="3" id="KW-1185">Reference proteome</keyword>
<dbReference type="AlphaFoldDB" id="A0A897N9J7"/>
<protein>
    <submittedName>
        <fullName evidence="2">Uncharacterized protein</fullName>
    </submittedName>
</protein>
<evidence type="ECO:0000313" key="3">
    <source>
        <dbReference type="Proteomes" id="UP000662973"/>
    </source>
</evidence>
<dbReference type="Proteomes" id="UP000662973">
    <property type="component" value="Chromosome"/>
</dbReference>